<name>A0A1L9N1J8_ASPTC</name>
<evidence type="ECO:0000313" key="1">
    <source>
        <dbReference type="EMBL" id="OJI83174.1"/>
    </source>
</evidence>
<reference evidence="2" key="1">
    <citation type="journal article" date="2017" name="Genome Biol.">
        <title>Comparative genomics reveals high biological diversity and specific adaptations in the industrially and medically important fungal genus Aspergillus.</title>
        <authorList>
            <person name="de Vries R.P."/>
            <person name="Riley R."/>
            <person name="Wiebenga A."/>
            <person name="Aguilar-Osorio G."/>
            <person name="Amillis S."/>
            <person name="Uchima C.A."/>
            <person name="Anderluh G."/>
            <person name="Asadollahi M."/>
            <person name="Askin M."/>
            <person name="Barry K."/>
            <person name="Battaglia E."/>
            <person name="Bayram O."/>
            <person name="Benocci T."/>
            <person name="Braus-Stromeyer S.A."/>
            <person name="Caldana C."/>
            <person name="Canovas D."/>
            <person name="Cerqueira G.C."/>
            <person name="Chen F."/>
            <person name="Chen W."/>
            <person name="Choi C."/>
            <person name="Clum A."/>
            <person name="Dos Santos R.A."/>
            <person name="Damasio A.R."/>
            <person name="Diallinas G."/>
            <person name="Emri T."/>
            <person name="Fekete E."/>
            <person name="Flipphi M."/>
            <person name="Freyberg S."/>
            <person name="Gallo A."/>
            <person name="Gournas C."/>
            <person name="Habgood R."/>
            <person name="Hainaut M."/>
            <person name="Harispe M.L."/>
            <person name="Henrissat B."/>
            <person name="Hilden K.S."/>
            <person name="Hope R."/>
            <person name="Hossain A."/>
            <person name="Karabika E."/>
            <person name="Karaffa L."/>
            <person name="Karanyi Z."/>
            <person name="Krasevec N."/>
            <person name="Kuo A."/>
            <person name="Kusch H."/>
            <person name="LaButti K."/>
            <person name="Lagendijk E.L."/>
            <person name="Lapidus A."/>
            <person name="Levasseur A."/>
            <person name="Lindquist E."/>
            <person name="Lipzen A."/>
            <person name="Logrieco A.F."/>
            <person name="MacCabe A."/>
            <person name="Maekelae M.R."/>
            <person name="Malavazi I."/>
            <person name="Melin P."/>
            <person name="Meyer V."/>
            <person name="Mielnichuk N."/>
            <person name="Miskei M."/>
            <person name="Molnar A.P."/>
            <person name="Mule G."/>
            <person name="Ngan C.Y."/>
            <person name="Orejas M."/>
            <person name="Orosz E."/>
            <person name="Ouedraogo J.P."/>
            <person name="Overkamp K.M."/>
            <person name="Park H.-S."/>
            <person name="Perrone G."/>
            <person name="Piumi F."/>
            <person name="Punt P.J."/>
            <person name="Ram A.F."/>
            <person name="Ramon A."/>
            <person name="Rauscher S."/>
            <person name="Record E."/>
            <person name="Riano-Pachon D.M."/>
            <person name="Robert V."/>
            <person name="Roehrig J."/>
            <person name="Ruller R."/>
            <person name="Salamov A."/>
            <person name="Salih N.S."/>
            <person name="Samson R.A."/>
            <person name="Sandor E."/>
            <person name="Sanguinetti M."/>
            <person name="Schuetze T."/>
            <person name="Sepcic K."/>
            <person name="Shelest E."/>
            <person name="Sherlock G."/>
            <person name="Sophianopoulou V."/>
            <person name="Squina F.M."/>
            <person name="Sun H."/>
            <person name="Susca A."/>
            <person name="Todd R.B."/>
            <person name="Tsang A."/>
            <person name="Unkles S.E."/>
            <person name="van de Wiele N."/>
            <person name="van Rossen-Uffink D."/>
            <person name="Oliveira J.V."/>
            <person name="Vesth T.C."/>
            <person name="Visser J."/>
            <person name="Yu J.-H."/>
            <person name="Zhou M."/>
            <person name="Andersen M.R."/>
            <person name="Archer D.B."/>
            <person name="Baker S.E."/>
            <person name="Benoit I."/>
            <person name="Brakhage A.A."/>
            <person name="Braus G.H."/>
            <person name="Fischer R."/>
            <person name="Frisvad J.C."/>
            <person name="Goldman G.H."/>
            <person name="Houbraken J."/>
            <person name="Oakley B."/>
            <person name="Pocsi I."/>
            <person name="Scazzocchio C."/>
            <person name="Seiboth B."/>
            <person name="vanKuyk P.A."/>
            <person name="Wortman J."/>
            <person name="Dyer P.S."/>
            <person name="Grigoriev I.V."/>
        </authorList>
    </citation>
    <scope>NUCLEOTIDE SEQUENCE [LARGE SCALE GENOMIC DNA]</scope>
    <source>
        <strain evidence="2">CBS 134.48</strain>
    </source>
</reference>
<dbReference type="VEuPathDB" id="FungiDB:ASPTUDRAFT_31193"/>
<dbReference type="EMBL" id="KV878204">
    <property type="protein sequence ID" value="OJI83174.1"/>
    <property type="molecule type" value="Genomic_DNA"/>
</dbReference>
<dbReference type="Proteomes" id="UP000184304">
    <property type="component" value="Unassembled WGS sequence"/>
</dbReference>
<proteinExistence type="predicted"/>
<evidence type="ECO:0000313" key="2">
    <source>
        <dbReference type="Proteomes" id="UP000184304"/>
    </source>
</evidence>
<organism evidence="1 2">
    <name type="scientific">Aspergillus tubingensis (strain CBS 134.48)</name>
    <dbReference type="NCBI Taxonomy" id="767770"/>
    <lineage>
        <taxon>Eukaryota</taxon>
        <taxon>Fungi</taxon>
        <taxon>Dikarya</taxon>
        <taxon>Ascomycota</taxon>
        <taxon>Pezizomycotina</taxon>
        <taxon>Eurotiomycetes</taxon>
        <taxon>Eurotiomycetidae</taxon>
        <taxon>Eurotiales</taxon>
        <taxon>Aspergillaceae</taxon>
        <taxon>Aspergillus</taxon>
        <taxon>Aspergillus subgen. Circumdati</taxon>
    </lineage>
</organism>
<dbReference type="AlphaFoldDB" id="A0A1L9N1J8"/>
<keyword evidence="2" id="KW-1185">Reference proteome</keyword>
<sequence length="251" mass="29956">MYLKGSDFYCALQQIIRKKTNDLPEFVQEQFVYRKERTLDYLMYLTLSGWFEDAVTESVLYNSPKFHEWKGYHGWRDHNEPTTDYCTPYDESEILYEASITVYRTTPRYDSSVRKVSDYMKKDANQVYLDGMRAVRICDLDFSMFRSVNMRKKYKDEIFWTPPGPCGIREGLRMPSDTFEIMEEISCSRTCKVIDSITWQRALKHMQLSPWSDSKRVARRGTRTEIEFYLEDEVGEDMEEDWLQDSSTERS</sequence>
<protein>
    <submittedName>
        <fullName evidence="1">Uncharacterized protein</fullName>
    </submittedName>
</protein>
<accession>A0A1L9N1J8</accession>
<dbReference type="OMA" id="FRSVNMR"/>
<gene>
    <name evidence="1" type="ORF">ASPTUDRAFT_31193</name>
</gene>